<dbReference type="Proteomes" id="UP001205843">
    <property type="component" value="Unassembled WGS sequence"/>
</dbReference>
<accession>A0AAE3G690</accession>
<dbReference type="InterPro" id="IPR029068">
    <property type="entry name" value="Glyas_Bleomycin-R_OHBP_Dase"/>
</dbReference>
<sequence length="107" mass="12057">MRRFHIAIGVADIAASVEDYTQRLGQEPVLVIAGEYALWRTDRLNLSIRYAPAAPGELRHLGWEDPQAETLSIEHDVNGLVWERFSAHDQAAEIAAIWPASNYKPDF</sequence>
<dbReference type="AlphaFoldDB" id="A0AAE3G690"/>
<dbReference type="Gene3D" id="3.10.180.10">
    <property type="entry name" value="2,3-Dihydroxybiphenyl 1,2-Dioxygenase, domain 1"/>
    <property type="match status" value="1"/>
</dbReference>
<keyword evidence="1" id="KW-0456">Lyase</keyword>
<keyword evidence="2" id="KW-1185">Reference proteome</keyword>
<comment type="caution">
    <text evidence="1">The sequence shown here is derived from an EMBL/GenBank/DDBJ whole genome shotgun (WGS) entry which is preliminary data.</text>
</comment>
<dbReference type="SUPFAM" id="SSF54593">
    <property type="entry name" value="Glyoxalase/Bleomycin resistance protein/Dihydroxybiphenyl dioxygenase"/>
    <property type="match status" value="1"/>
</dbReference>
<proteinExistence type="predicted"/>
<reference evidence="1" key="1">
    <citation type="submission" date="2022-03" db="EMBL/GenBank/DDBJ databases">
        <title>Genomic Encyclopedia of Type Strains, Phase III (KMG-III): the genomes of soil and plant-associated and newly described type strains.</title>
        <authorList>
            <person name="Whitman W."/>
        </authorList>
    </citation>
    <scope>NUCLEOTIDE SEQUENCE</scope>
    <source>
        <strain evidence="1">ANL 6-2</strain>
    </source>
</reference>
<name>A0AAE3G690_9GAMM</name>
<protein>
    <submittedName>
        <fullName evidence="1">Catechol 2,3-dioxygenase-like lactoylglutathione lyase family enzyme</fullName>
    </submittedName>
</protein>
<dbReference type="GO" id="GO:0016829">
    <property type="term" value="F:lyase activity"/>
    <property type="evidence" value="ECO:0007669"/>
    <property type="project" value="UniProtKB-KW"/>
</dbReference>
<dbReference type="EMBL" id="JALJXV010000006">
    <property type="protein sequence ID" value="MCP1675506.1"/>
    <property type="molecule type" value="Genomic_DNA"/>
</dbReference>
<organism evidence="1 2">
    <name type="scientific">Natronocella acetinitrilica</name>
    <dbReference type="NCBI Taxonomy" id="414046"/>
    <lineage>
        <taxon>Bacteria</taxon>
        <taxon>Pseudomonadati</taxon>
        <taxon>Pseudomonadota</taxon>
        <taxon>Gammaproteobacteria</taxon>
        <taxon>Chromatiales</taxon>
        <taxon>Ectothiorhodospiraceae</taxon>
        <taxon>Natronocella</taxon>
    </lineage>
</organism>
<evidence type="ECO:0000313" key="1">
    <source>
        <dbReference type="EMBL" id="MCP1675506.1"/>
    </source>
</evidence>
<gene>
    <name evidence="1" type="ORF">J2T57_002656</name>
</gene>
<evidence type="ECO:0000313" key="2">
    <source>
        <dbReference type="Proteomes" id="UP001205843"/>
    </source>
</evidence>
<dbReference type="RefSeq" id="WP_253479016.1">
    <property type="nucleotide sequence ID" value="NZ_JALJXV010000006.1"/>
</dbReference>